<accession>G0P364</accession>
<gene>
    <name evidence="2" type="ORF">CAEBREN_03781</name>
</gene>
<organism evidence="3">
    <name type="scientific">Caenorhabditis brenneri</name>
    <name type="common">Nematode worm</name>
    <dbReference type="NCBI Taxonomy" id="135651"/>
    <lineage>
        <taxon>Eukaryota</taxon>
        <taxon>Metazoa</taxon>
        <taxon>Ecdysozoa</taxon>
        <taxon>Nematoda</taxon>
        <taxon>Chromadorea</taxon>
        <taxon>Rhabditida</taxon>
        <taxon>Rhabditina</taxon>
        <taxon>Rhabditomorpha</taxon>
        <taxon>Rhabditoidea</taxon>
        <taxon>Rhabditidae</taxon>
        <taxon>Peloderinae</taxon>
        <taxon>Caenorhabditis</taxon>
    </lineage>
</organism>
<evidence type="ECO:0000259" key="1">
    <source>
        <dbReference type="Pfam" id="PF07735"/>
    </source>
</evidence>
<feature type="domain" description="Sdz-33 F-box" evidence="1">
    <location>
        <begin position="203"/>
        <end position="265"/>
    </location>
</feature>
<dbReference type="Pfam" id="PF07735">
    <property type="entry name" value="FBA_2"/>
    <property type="match status" value="1"/>
</dbReference>
<dbReference type="PANTHER" id="PTHR21503">
    <property type="entry name" value="F-BOX-CONTAINING HYPOTHETICAL PROTEIN C.ELEGANS"/>
    <property type="match status" value="1"/>
</dbReference>
<proteinExistence type="predicted"/>
<name>G0P364_CAEBE</name>
<dbReference type="InParanoid" id="G0P364"/>
<evidence type="ECO:0000313" key="2">
    <source>
        <dbReference type="EMBL" id="EGT43857.1"/>
    </source>
</evidence>
<evidence type="ECO:0000313" key="3">
    <source>
        <dbReference type="Proteomes" id="UP000008068"/>
    </source>
</evidence>
<protein>
    <recommendedName>
        <fullName evidence="1">Sdz-33 F-box domain-containing protein</fullName>
    </recommendedName>
</protein>
<dbReference type="InterPro" id="IPR012885">
    <property type="entry name" value="F-box_Sdz-33"/>
</dbReference>
<dbReference type="PANTHER" id="PTHR21503:SF8">
    <property type="entry name" value="F-BOX ASSOCIATED DOMAIN-CONTAINING PROTEIN-RELATED"/>
    <property type="match status" value="1"/>
</dbReference>
<dbReference type="AlphaFoldDB" id="G0P364"/>
<dbReference type="Proteomes" id="UP000008068">
    <property type="component" value="Unassembled WGS sequence"/>
</dbReference>
<dbReference type="EMBL" id="GL380037">
    <property type="protein sequence ID" value="EGT43857.1"/>
    <property type="molecule type" value="Genomic_DNA"/>
</dbReference>
<sequence>MSPLFKLPLLPLIEIVKCCSTKEIVLLSMTSSRSLRIMNTLLKHMRYCDNIIIEMSIYPSVHKITVATNHEQCHIHVNNTNWMRTASSCERTFNDCKYYLDDYFYGLKTYWQDDDTAIQMVYNHIVDLFGTPVTSLAYNPSEEKLYLNLLEFVLNKQGVIEYCSVGLVNLSEKNSARVLNHLQKVENLNISLKVLNCNVSKFKLQNLMIEDGDDISFQKLIELNCESISIYQQCRYNNSLQNKDLNSYLSHWTAGFFPRLKNFRLETQAPLILSRILKRINFEPSADQMEIDDEDTILTAGPFSIRRVTDGKLATVCILDTWDRNGVELTVLELLVKN</sequence>
<keyword evidence="3" id="KW-1185">Reference proteome</keyword>
<reference evidence="3" key="1">
    <citation type="submission" date="2011-07" db="EMBL/GenBank/DDBJ databases">
        <authorList>
            <consortium name="Caenorhabditis brenneri Sequencing and Analysis Consortium"/>
            <person name="Wilson R.K."/>
        </authorList>
    </citation>
    <scope>NUCLEOTIDE SEQUENCE [LARGE SCALE GENOMIC DNA]</scope>
    <source>
        <strain evidence="3">PB2801</strain>
    </source>
</reference>
<dbReference type="HOGENOM" id="CLU_821896_0_0_1"/>